<protein>
    <submittedName>
        <fullName evidence="1">Uncharacterized protein</fullName>
    </submittedName>
</protein>
<proteinExistence type="predicted"/>
<dbReference type="EMBL" id="LNQE01001430">
    <property type="protein sequence ID" value="KUG17607.1"/>
    <property type="molecule type" value="Genomic_DNA"/>
</dbReference>
<evidence type="ECO:0000313" key="1">
    <source>
        <dbReference type="EMBL" id="KUG17607.1"/>
    </source>
</evidence>
<name>A0A0W8F9S0_9ZZZZ</name>
<organism evidence="1">
    <name type="scientific">hydrocarbon metagenome</name>
    <dbReference type="NCBI Taxonomy" id="938273"/>
    <lineage>
        <taxon>unclassified sequences</taxon>
        <taxon>metagenomes</taxon>
        <taxon>ecological metagenomes</taxon>
    </lineage>
</organism>
<reference evidence="1" key="1">
    <citation type="journal article" date="2015" name="Proc. Natl. Acad. Sci. U.S.A.">
        <title>Networks of energetic and metabolic interactions define dynamics in microbial communities.</title>
        <authorList>
            <person name="Embree M."/>
            <person name="Liu J.K."/>
            <person name="Al-Bassam M.M."/>
            <person name="Zengler K."/>
        </authorList>
    </citation>
    <scope>NUCLEOTIDE SEQUENCE</scope>
</reference>
<accession>A0A0W8F9S0</accession>
<dbReference type="AlphaFoldDB" id="A0A0W8F9S0"/>
<gene>
    <name evidence="1" type="ORF">ASZ90_012699</name>
</gene>
<comment type="caution">
    <text evidence="1">The sequence shown here is derived from an EMBL/GenBank/DDBJ whole genome shotgun (WGS) entry which is preliminary data.</text>
</comment>
<sequence length="80" mass="9100">MRAIREYLKHKPCLRGQILDRGELKRVAQACGLSPQEARMELRRLGFILTRNNHGLPVWTIPKADRSEGMASNENAQPGF</sequence>